<dbReference type="InterPro" id="IPR029138">
    <property type="entry name" value="SNAPC5"/>
</dbReference>
<keyword evidence="1" id="KW-0175">Coiled coil</keyword>
<dbReference type="PANTHER" id="PTHR15333:SF2">
    <property type="entry name" value="SNRNA-ACTIVATING PROTEIN COMPLEX SUBUNIT 5"/>
    <property type="match status" value="1"/>
</dbReference>
<evidence type="ECO:0000256" key="1">
    <source>
        <dbReference type="SAM" id="Coils"/>
    </source>
</evidence>
<sequence length="118" mass="13551">MTNSGQLLAELQELKQEEKALHDLEGMMKEQLNRLKVEELALKSMIVMKSDRPESTSTLAVDKVVTEVENETPLDLGFVPQHNDLDMEEEEEEDDDDEDEEGGYGNQLIKMMEQMHQN</sequence>
<accession>A0ABM0GJE7</accession>
<feature type="coiled-coil region" evidence="1">
    <location>
        <begin position="7"/>
        <end position="34"/>
    </location>
</feature>
<feature type="region of interest" description="Disordered" evidence="2">
    <location>
        <begin position="72"/>
        <end position="118"/>
    </location>
</feature>
<evidence type="ECO:0000313" key="4">
    <source>
        <dbReference type="RefSeq" id="XP_002731168.1"/>
    </source>
</evidence>
<protein>
    <submittedName>
        <fullName evidence="4">snRNA-activating protein complex subunit 5-like</fullName>
    </submittedName>
</protein>
<feature type="compositionally biased region" description="Acidic residues" evidence="2">
    <location>
        <begin position="86"/>
        <end position="102"/>
    </location>
</feature>
<organism evidence="3 4">
    <name type="scientific">Saccoglossus kowalevskii</name>
    <name type="common">Acorn worm</name>
    <dbReference type="NCBI Taxonomy" id="10224"/>
    <lineage>
        <taxon>Eukaryota</taxon>
        <taxon>Metazoa</taxon>
        <taxon>Hemichordata</taxon>
        <taxon>Enteropneusta</taxon>
        <taxon>Harrimaniidae</taxon>
        <taxon>Saccoglossus</taxon>
    </lineage>
</organism>
<dbReference type="PANTHER" id="PTHR15333">
    <property type="entry name" value="SNRNA-ACTIVATING PROTEIN COMPLEX SUBUNIT 5"/>
    <property type="match status" value="1"/>
</dbReference>
<proteinExistence type="predicted"/>
<dbReference type="RefSeq" id="XP_002731168.1">
    <property type="nucleotide sequence ID" value="XM_002731122.2"/>
</dbReference>
<dbReference type="GeneID" id="100373303"/>
<keyword evidence="3" id="KW-1185">Reference proteome</keyword>
<dbReference type="Proteomes" id="UP000694865">
    <property type="component" value="Unplaced"/>
</dbReference>
<gene>
    <name evidence="4" type="primary">LOC100373303</name>
</gene>
<name>A0ABM0GJE7_SACKO</name>
<dbReference type="Pfam" id="PF15497">
    <property type="entry name" value="SNAPC5"/>
    <property type="match status" value="1"/>
</dbReference>
<evidence type="ECO:0000256" key="2">
    <source>
        <dbReference type="SAM" id="MobiDB-lite"/>
    </source>
</evidence>
<reference evidence="4" key="1">
    <citation type="submission" date="2025-08" db="UniProtKB">
        <authorList>
            <consortium name="RefSeq"/>
        </authorList>
    </citation>
    <scope>IDENTIFICATION</scope>
    <source>
        <tissue evidence="4">Testes</tissue>
    </source>
</reference>
<evidence type="ECO:0000313" key="3">
    <source>
        <dbReference type="Proteomes" id="UP000694865"/>
    </source>
</evidence>